<dbReference type="AlphaFoldDB" id="A0A1Y6BG90"/>
<keyword evidence="2" id="KW-1185">Reference proteome</keyword>
<dbReference type="STRING" id="1513793.SAMN06296036_104287"/>
<gene>
    <name evidence="1" type="ORF">SAMN06296036_104287</name>
</gene>
<sequence>MLRLTEMNKFVGFILVLALSSCTKSGGGDSADEVAIVDDQPKLVMDEAAAGDEAGEIISTAENRNNLDGEVLIQDQTLALTIGLDPNAEELSKQPENAKVTYYDLESLNGVELGETETDLDGEASITLDLPKYYVIRVEYQDFGTVKALVAPEMIEGSQQGDEMDIRLNRKTTITTDIFEELLKDSAMLAKAHSLEIPYDTLQKAADGLYGKVSKTIAKSQKGDYFRSEDYQQVLSSYSQFLIKSLFSLNDYDESFANDRIQEALAELSMTSPTVDLSFELKDEEPTSCIIKQEVCVKRPTRVGEFRDNYQGAGSDYDRCLRRAHEYHRWCGNSADDVTTAEFKQNGDTLVTMSSASPFSGCFIKQDQCQRDPKRVGQFIDNHKQASSDVDRCMMRAHDMHKWCKNSSDSITLASFYHKGVLQKQIDSRMPYTGCFIQLDICQKKPERVGYFIDNHQNASTDVDRCMMRAHDFHRWCRNDFDDRTVASFYDKGNLVQELDSQTAYTGCFIEQDTCFAHPEKEGLFIDNHKTAHTDQDQCLARAHFYHAWCKNGADGVTTSSFYDKGKILAQSSSQVPYTGCFIQQDTCTKHPERVGLFVDNYQNASSDPDRCMMRAHDFHRWCKNDKESVTIASFFDRGTLIKRNDSETPYTGCFVKLDVCQKRPEREGLIYDNHQNASHDQDRCLMRAHDYHRWCGNKTDQIVSASFYEKGSVLATINSDIPYTGCFIRQDQCQRNPDRVGLFSDNYKNSSFDQTRCMERASDFHNWCRNSDGEASAAEFYQAGTLIQKTVVN</sequence>
<dbReference type="RefSeq" id="WP_143478139.1">
    <property type="nucleotide sequence ID" value="NZ_FWZT01000004.1"/>
</dbReference>
<organism evidence="1 2">
    <name type="scientific">Pseudobacteriovorax antillogorgiicola</name>
    <dbReference type="NCBI Taxonomy" id="1513793"/>
    <lineage>
        <taxon>Bacteria</taxon>
        <taxon>Pseudomonadati</taxon>
        <taxon>Bdellovibrionota</taxon>
        <taxon>Oligoflexia</taxon>
        <taxon>Oligoflexales</taxon>
        <taxon>Pseudobacteriovoracaceae</taxon>
        <taxon>Pseudobacteriovorax</taxon>
    </lineage>
</organism>
<reference evidence="2" key="1">
    <citation type="submission" date="2017-04" db="EMBL/GenBank/DDBJ databases">
        <authorList>
            <person name="Varghese N."/>
            <person name="Submissions S."/>
        </authorList>
    </citation>
    <scope>NUCLEOTIDE SEQUENCE [LARGE SCALE GENOMIC DNA]</scope>
    <source>
        <strain evidence="2">RKEM611</strain>
    </source>
</reference>
<accession>A0A1Y6BG90</accession>
<evidence type="ECO:0000313" key="1">
    <source>
        <dbReference type="EMBL" id="SMF08326.1"/>
    </source>
</evidence>
<dbReference type="EMBL" id="FWZT01000004">
    <property type="protein sequence ID" value="SMF08326.1"/>
    <property type="molecule type" value="Genomic_DNA"/>
</dbReference>
<protein>
    <submittedName>
        <fullName evidence="1">Uncharacterized protein</fullName>
    </submittedName>
</protein>
<name>A0A1Y6BG90_9BACT</name>
<dbReference type="Proteomes" id="UP000192907">
    <property type="component" value="Unassembled WGS sequence"/>
</dbReference>
<dbReference type="PROSITE" id="PS51257">
    <property type="entry name" value="PROKAR_LIPOPROTEIN"/>
    <property type="match status" value="1"/>
</dbReference>
<evidence type="ECO:0000313" key="2">
    <source>
        <dbReference type="Proteomes" id="UP000192907"/>
    </source>
</evidence>
<proteinExistence type="predicted"/>